<keyword evidence="2" id="KW-1185">Reference proteome</keyword>
<evidence type="ECO:0000313" key="2">
    <source>
        <dbReference type="Proteomes" id="UP000035909"/>
    </source>
</evidence>
<dbReference type="PATRIC" id="fig|320778.3.peg.2722"/>
<proteinExistence type="predicted"/>
<gene>
    <name evidence="1" type="ORF">ABT57_12475</name>
</gene>
<dbReference type="STRING" id="320778.ABT57_12475"/>
<reference evidence="1 2" key="1">
    <citation type="submission" date="2015-05" db="EMBL/GenBank/DDBJ databases">
        <title>Photobacterium galathea sp. nov.</title>
        <authorList>
            <person name="Machado H."/>
            <person name="Gram L."/>
        </authorList>
    </citation>
    <scope>NUCLEOTIDE SEQUENCE [LARGE SCALE GENOMIC DNA]</scope>
    <source>
        <strain evidence="1 2">DSM 22954</strain>
    </source>
</reference>
<comment type="caution">
    <text evidence="1">The sequence shown here is derived from an EMBL/GenBank/DDBJ whole genome shotgun (WGS) entry which is preliminary data.</text>
</comment>
<sequence length="69" mass="7953">MSLQARLDEAEHAYHQIQTGTMAVSIQKGDRRVEYNRANVHELRAYIDDLKMQLGITNVRRRRPAGVGF</sequence>
<accession>A0A0J1HAC5</accession>
<dbReference type="Pfam" id="PF02831">
    <property type="entry name" value="gpW"/>
    <property type="match status" value="1"/>
</dbReference>
<dbReference type="EMBL" id="LDOU01000013">
    <property type="protein sequence ID" value="KLV08639.1"/>
    <property type="molecule type" value="Genomic_DNA"/>
</dbReference>
<dbReference type="Proteomes" id="UP000035909">
    <property type="component" value="Unassembled WGS sequence"/>
</dbReference>
<dbReference type="InterPro" id="IPR036626">
    <property type="entry name" value="GpW_sf"/>
</dbReference>
<dbReference type="Gene3D" id="3.30.1580.10">
    <property type="entry name" value="Head-to-tail joining protein W"/>
    <property type="match status" value="1"/>
</dbReference>
<evidence type="ECO:0000313" key="1">
    <source>
        <dbReference type="EMBL" id="KLV08639.1"/>
    </source>
</evidence>
<dbReference type="OrthoDB" id="7021092at2"/>
<dbReference type="GO" id="GO:0019058">
    <property type="term" value="P:viral life cycle"/>
    <property type="evidence" value="ECO:0007669"/>
    <property type="project" value="InterPro"/>
</dbReference>
<dbReference type="InterPro" id="IPR004174">
    <property type="entry name" value="GpW"/>
</dbReference>
<dbReference type="SUPFAM" id="SSF64210">
    <property type="entry name" value="Head-to-tail joining protein W, gpW"/>
    <property type="match status" value="1"/>
</dbReference>
<protein>
    <submittedName>
        <fullName evidence="1">Head-tail joining protein</fullName>
    </submittedName>
</protein>
<organism evidence="1 2">
    <name type="scientific">Photobacterium ganghwense</name>
    <dbReference type="NCBI Taxonomy" id="320778"/>
    <lineage>
        <taxon>Bacteria</taxon>
        <taxon>Pseudomonadati</taxon>
        <taxon>Pseudomonadota</taxon>
        <taxon>Gammaproteobacteria</taxon>
        <taxon>Vibrionales</taxon>
        <taxon>Vibrionaceae</taxon>
        <taxon>Photobacterium</taxon>
    </lineage>
</organism>
<dbReference type="RefSeq" id="WP_047885566.1">
    <property type="nucleotide sequence ID" value="NZ_LDOU01000013.1"/>
</dbReference>
<dbReference type="AlphaFoldDB" id="A0A0J1HAC5"/>
<name>A0A0J1HAC5_9GAMM</name>